<dbReference type="PANTHER" id="PTHR33678:SF2">
    <property type="match status" value="1"/>
</dbReference>
<feature type="domain" description="Transposase IS66 central" evidence="2">
    <location>
        <begin position="608"/>
        <end position="866"/>
    </location>
</feature>
<reference evidence="5" key="1">
    <citation type="submission" date="2017-06" db="EMBL/GenBank/DDBJ databases">
        <authorList>
            <person name="Cremers G."/>
        </authorList>
    </citation>
    <scope>NUCLEOTIDE SEQUENCE [LARGE SCALE GENOMIC DNA]</scope>
</reference>
<dbReference type="EMBL" id="FZMP01000168">
    <property type="protein sequence ID" value="SNQ61207.1"/>
    <property type="molecule type" value="Genomic_DNA"/>
</dbReference>
<dbReference type="InterPro" id="IPR052344">
    <property type="entry name" value="Transposase-related"/>
</dbReference>
<dbReference type="InterPro" id="IPR012337">
    <property type="entry name" value="RNaseH-like_sf"/>
</dbReference>
<evidence type="ECO:0000256" key="1">
    <source>
        <dbReference type="SAM" id="MobiDB-lite"/>
    </source>
</evidence>
<evidence type="ECO:0000259" key="2">
    <source>
        <dbReference type="Pfam" id="PF03050"/>
    </source>
</evidence>
<dbReference type="NCBIfam" id="TIGR03491">
    <property type="entry name" value="TM0106 family RecB-like putative nuclease"/>
    <property type="match status" value="1"/>
</dbReference>
<evidence type="ECO:0000313" key="5">
    <source>
        <dbReference type="Proteomes" id="UP000218615"/>
    </source>
</evidence>
<feature type="domain" description="YprB ribonuclease H-like" evidence="3">
    <location>
        <begin position="285"/>
        <end position="450"/>
    </location>
</feature>
<dbReference type="Pfam" id="PF13482">
    <property type="entry name" value="RNase_H_2"/>
    <property type="match status" value="1"/>
</dbReference>
<dbReference type="SUPFAM" id="SSF53098">
    <property type="entry name" value="Ribonuclease H-like"/>
    <property type="match status" value="1"/>
</dbReference>
<evidence type="ECO:0000313" key="4">
    <source>
        <dbReference type="EMBL" id="SNQ61207.1"/>
    </source>
</evidence>
<accession>A0A284VPV2</accession>
<gene>
    <name evidence="4" type="ORF">MNV_250024</name>
</gene>
<dbReference type="PANTHER" id="PTHR33678">
    <property type="entry name" value="BLL1576 PROTEIN"/>
    <property type="match status" value="1"/>
</dbReference>
<dbReference type="InterPro" id="IPR004291">
    <property type="entry name" value="Transposase_IS66_central"/>
</dbReference>
<feature type="region of interest" description="Disordered" evidence="1">
    <location>
        <begin position="501"/>
        <end position="524"/>
    </location>
</feature>
<organism evidence="4 5">
    <name type="scientific">Candidatus Methanoperedens nitratireducens</name>
    <dbReference type="NCBI Taxonomy" id="1392998"/>
    <lineage>
        <taxon>Archaea</taxon>
        <taxon>Methanobacteriati</taxon>
        <taxon>Methanobacteriota</taxon>
        <taxon>Stenosarchaea group</taxon>
        <taxon>Methanomicrobia</taxon>
        <taxon>Methanosarcinales</taxon>
        <taxon>ANME-2 cluster</taxon>
        <taxon>Candidatus Methanoperedentaceae</taxon>
        <taxon>Candidatus Methanoperedens</taxon>
    </lineage>
</organism>
<dbReference type="Pfam" id="PF03050">
    <property type="entry name" value="DDE_Tnp_IS66"/>
    <property type="match status" value="1"/>
</dbReference>
<proteinExistence type="predicted"/>
<keyword evidence="5" id="KW-1185">Reference proteome</keyword>
<feature type="compositionally biased region" description="Basic residues" evidence="1">
    <location>
        <begin position="513"/>
        <end position="524"/>
    </location>
</feature>
<dbReference type="InterPro" id="IPR019993">
    <property type="entry name" value="RecB_nuclease_TM0106_put"/>
</dbReference>
<dbReference type="OrthoDB" id="136974at2157"/>
<dbReference type="Proteomes" id="UP000218615">
    <property type="component" value="Unassembled WGS sequence"/>
</dbReference>
<evidence type="ECO:0000259" key="3">
    <source>
        <dbReference type="Pfam" id="PF13482"/>
    </source>
</evidence>
<protein>
    <submittedName>
        <fullName evidence="4">Putative RecB family nuclease</fullName>
    </submittedName>
</protein>
<dbReference type="AlphaFoldDB" id="A0A284VPV2"/>
<dbReference type="RefSeq" id="WP_096205897.1">
    <property type="nucleotide sequence ID" value="NZ_FZMP01000168.1"/>
</dbReference>
<name>A0A284VPV2_9EURY</name>
<sequence>MKNIITSEIVVAYSHCSRKAFLLLFSNEKKEPHEYVCLLEKQASINQAKYLNALKQDNISLSRYDPDNIDSSSDFLIEATLKAHDLEAYCDVLAKVRGSSFFGKHSYEPTIVVGTQSITEELKIKLAFVGFVLGDVQKTLPISGSIVGTEMKTHKVKLNNIYKKLRPMIQTLKEWITTSPSESSQVILNRHCPYCQFQKECTEKAEKNDDLSLLSKMTPKIIRRYHKKGIFTVNQLSYSFKLRRKRKRKKEMPVRFNLELQALAIKTGKIYIQELPELHRHKVELFLDIEGIPDQNFYYLIGLLVCESDNRVYHSFWADTIQDEERIWSELIERINKYPEAPIYHYGSYEPRAIDRLTKRYQTNCDGFKKRLINVNSYIHGKVYFPVRSNNLKDLGKFIGASWTSLDASGLQSLVWRHRLEENQNSDYKQMLVTYNEEDCRALWLLTERLSEISETADSQANIDFADQPKQNTTERGGEIHRKFEEILRNAHADYNRNRISIQPKRSMESTKNKKRGAQKGHQGYKRIIPSSTGKVIRVPMRRKCPIHKGVPLHRSEETAKKIIIDLHFTKNGYRKTVTEYVGTNGYCKRCGKYYTPHGIQKLSRQLFGYYFQGWVIYQRIILRLPYRVINQVTEDIFGERMSEGTILSFISHFAQFYIVTDNILIRRILESPFIHVDETRLNIQGTDYYVWVFTDGKHVVFRMTETRETTIVQEFMSNYEGILISDFYPGYDSVPCRQQKCWVHLIRDINNDLWSAPFDTEFESFVFEVKNLIIPIFEAVDKYGLKKRHLNMFKKSVEQFYKENIVDMDYRSEVTIKYQKRFQRYKDSLFMFLEQDSIPWNNNMAERAIRHLAIQRKISGTFFKDTAPQYLLLLGIAQTCRFQDKSFLKFLISKKIDIDKFRSTKRINISTPVISPRDNEVQ</sequence>
<dbReference type="InterPro" id="IPR038720">
    <property type="entry name" value="YprB_RNase_H-like_dom"/>
</dbReference>